<dbReference type="GO" id="GO:0070900">
    <property type="term" value="P:mitochondrial tRNA modification"/>
    <property type="evidence" value="ECO:0007669"/>
    <property type="project" value="UniProtKB-ARBA"/>
</dbReference>
<evidence type="ECO:0000256" key="8">
    <source>
        <dbReference type="ARBA" id="ARBA00023134"/>
    </source>
</evidence>
<dbReference type="InterPro" id="IPR031168">
    <property type="entry name" value="G_TrmE"/>
</dbReference>
<dbReference type="InterPro" id="IPR018948">
    <property type="entry name" value="GTP-bd_TrmE_N"/>
</dbReference>
<evidence type="ECO:0000313" key="15">
    <source>
        <dbReference type="Proteomes" id="UP000001554"/>
    </source>
</evidence>
<proteinExistence type="inferred from homology"/>
<dbReference type="OMA" id="EFHCHGG"/>
<dbReference type="Pfam" id="PF10396">
    <property type="entry name" value="TrmE_N"/>
    <property type="match status" value="1"/>
</dbReference>
<comment type="similarity">
    <text evidence="2">Belongs to the TRAFAC class TrmE-Era-EngA-EngB-Septin-like GTPase superfamily. TrmE GTPase family.</text>
</comment>
<keyword evidence="15" id="KW-1185">Reference proteome</keyword>
<dbReference type="PROSITE" id="PS51709">
    <property type="entry name" value="G_TRME"/>
    <property type="match status" value="1"/>
</dbReference>
<dbReference type="InterPro" id="IPR006073">
    <property type="entry name" value="GTP-bd"/>
</dbReference>
<organism evidence="15 16">
    <name type="scientific">Branchiostoma floridae</name>
    <name type="common">Florida lancelet</name>
    <name type="synonym">Amphioxus</name>
    <dbReference type="NCBI Taxonomy" id="7739"/>
    <lineage>
        <taxon>Eukaryota</taxon>
        <taxon>Metazoa</taxon>
        <taxon>Chordata</taxon>
        <taxon>Cephalochordata</taxon>
        <taxon>Leptocardii</taxon>
        <taxon>Amphioxiformes</taxon>
        <taxon>Branchiostomatidae</taxon>
        <taxon>Branchiostoma</taxon>
    </lineage>
</organism>
<dbReference type="CDD" id="cd14858">
    <property type="entry name" value="TrmE_N"/>
    <property type="match status" value="1"/>
</dbReference>
<dbReference type="GO" id="GO:0002098">
    <property type="term" value="P:tRNA wobble uridine modification"/>
    <property type="evidence" value="ECO:0000318"/>
    <property type="project" value="GO_Central"/>
</dbReference>
<accession>A0A9J7HEN3</accession>
<sequence>MAFVRKCRLLGLCSRRLAHVARTKHQTASSLFTPDFVQQYHPWGVSARFSSSAHEYGFDSTIFALSSGHGKCGVAVVRVTGPHASSAVRLLTRRPVLPAVRRAALKRLYDSTGEPLDRGLVIWFPGPHSFTGEDSCEFHVHGGPSVVTSLLQALGNMEGLRPAEAGEFTKRAFQNGKLDLTEVEGLADLIHAETEAQRKQALRQMEGDLSRLYSDWSRRLLKCVANVEAYIDFSEDENIEAGVLDDVEREVCQLREELERHLSDGRRGERLRSGVQVAILGKPNVGKSSLLNAVCQRPAAIVTPVAGTTRDVVESAVNLGGYPVLLSDTAGLRETEDIVEQEGVRRARQRAQQADISVLVLDATDVMAAVSRQPGHYLTLQQYVQDHIPDLGLQGTTFDTNDGTTNPTDSYLIVVNKSDLVDAGGSLGTLLASSELATEGDGARDGDVCVMSCLTGEGMDGFLQLLQLKVKLMCGNPLAGNPSFTQARHRAHLTACLQALTSYAGMCERDLVLAAEELRTGLRHLGKITGKMGAEEILDVIFRDFCIGK</sequence>
<keyword evidence="7" id="KW-0496">Mitochondrion</keyword>
<dbReference type="OrthoDB" id="188276at2759"/>
<evidence type="ECO:0000256" key="3">
    <source>
        <dbReference type="ARBA" id="ARBA00022694"/>
    </source>
</evidence>
<keyword evidence="6" id="KW-0809">Transit peptide</keyword>
<keyword evidence="8" id="KW-0342">GTP-binding</keyword>
<feature type="domain" description="TrmE-type G" evidence="14">
    <location>
        <begin position="274"/>
        <end position="471"/>
    </location>
</feature>
<dbReference type="GO" id="GO:0005737">
    <property type="term" value="C:cytoplasm"/>
    <property type="evidence" value="ECO:0000318"/>
    <property type="project" value="GO_Central"/>
</dbReference>
<reference evidence="16" key="2">
    <citation type="submission" date="2025-08" db="UniProtKB">
        <authorList>
            <consortium name="RefSeq"/>
        </authorList>
    </citation>
    <scope>IDENTIFICATION</scope>
    <source>
        <strain evidence="16">S238N-H82</strain>
        <tissue evidence="16">Testes</tissue>
    </source>
</reference>
<dbReference type="PANTHER" id="PTHR42714">
    <property type="entry name" value="TRNA MODIFICATION GTPASE GTPBP3"/>
    <property type="match status" value="1"/>
</dbReference>
<dbReference type="HAMAP" id="MF_00379">
    <property type="entry name" value="GTPase_MnmE"/>
    <property type="match status" value="1"/>
</dbReference>
<dbReference type="NCBIfam" id="NF003661">
    <property type="entry name" value="PRK05291.1-3"/>
    <property type="match status" value="1"/>
</dbReference>
<dbReference type="Pfam" id="PF12631">
    <property type="entry name" value="MnmE_helical"/>
    <property type="match status" value="1"/>
</dbReference>
<dbReference type="KEGG" id="bfo:118403593"/>
<dbReference type="CDD" id="cd04164">
    <property type="entry name" value="trmE"/>
    <property type="match status" value="1"/>
</dbReference>
<comment type="catalytic activity">
    <reaction evidence="9">
        <text>GTP + H2O = GDP + phosphate + H(+)</text>
        <dbReference type="Rhea" id="RHEA:19669"/>
        <dbReference type="ChEBI" id="CHEBI:15377"/>
        <dbReference type="ChEBI" id="CHEBI:15378"/>
        <dbReference type="ChEBI" id="CHEBI:37565"/>
        <dbReference type="ChEBI" id="CHEBI:43474"/>
        <dbReference type="ChEBI" id="CHEBI:58189"/>
    </reaction>
    <physiologicalReaction direction="left-to-right" evidence="9">
        <dbReference type="Rhea" id="RHEA:19670"/>
    </physiologicalReaction>
</comment>
<dbReference type="InterPro" id="IPR004520">
    <property type="entry name" value="GTPase_MnmE"/>
</dbReference>
<dbReference type="RefSeq" id="XP_035658240.1">
    <property type="nucleotide sequence ID" value="XM_035802347.1"/>
</dbReference>
<evidence type="ECO:0000259" key="14">
    <source>
        <dbReference type="PROSITE" id="PS51709"/>
    </source>
</evidence>
<dbReference type="PANTHER" id="PTHR42714:SF2">
    <property type="entry name" value="TRNA MODIFICATION GTPASE GTPBP3, MITOCHONDRIAL"/>
    <property type="match status" value="1"/>
</dbReference>
<dbReference type="Proteomes" id="UP000001554">
    <property type="component" value="Chromosome 2"/>
</dbReference>
<dbReference type="InterPro" id="IPR025867">
    <property type="entry name" value="MnmE_helical"/>
</dbReference>
<reference evidence="15" key="1">
    <citation type="journal article" date="2020" name="Nat. Ecol. Evol.">
        <title>Deeply conserved synteny resolves early events in vertebrate evolution.</title>
        <authorList>
            <person name="Simakov O."/>
            <person name="Marletaz F."/>
            <person name="Yue J.X."/>
            <person name="O'Connell B."/>
            <person name="Jenkins J."/>
            <person name="Brandt A."/>
            <person name="Calef R."/>
            <person name="Tung C.H."/>
            <person name="Huang T.K."/>
            <person name="Schmutz J."/>
            <person name="Satoh N."/>
            <person name="Yu J.K."/>
            <person name="Putnam N.H."/>
            <person name="Green R.E."/>
            <person name="Rokhsar D.S."/>
        </authorList>
    </citation>
    <scope>NUCLEOTIDE SEQUENCE [LARGE SCALE GENOMIC DNA]</scope>
    <source>
        <strain evidence="15">S238N-H82</strain>
    </source>
</reference>
<dbReference type="Gene3D" id="3.30.1360.120">
    <property type="entry name" value="Probable tRNA modification gtpase trme, domain 1"/>
    <property type="match status" value="1"/>
</dbReference>
<evidence type="ECO:0000256" key="12">
    <source>
        <dbReference type="ARBA" id="ARBA00077869"/>
    </source>
</evidence>
<keyword evidence="5" id="KW-0378">Hydrolase</keyword>
<evidence type="ECO:0000256" key="11">
    <source>
        <dbReference type="ARBA" id="ARBA00069806"/>
    </source>
</evidence>
<dbReference type="FunFam" id="3.40.50.300:FF:000924">
    <property type="entry name" value="tRNA modification GTPase GTPBP3, mitochondrial"/>
    <property type="match status" value="1"/>
</dbReference>
<dbReference type="InterPro" id="IPR027368">
    <property type="entry name" value="MnmE_dom2"/>
</dbReference>
<evidence type="ECO:0000256" key="6">
    <source>
        <dbReference type="ARBA" id="ARBA00022946"/>
    </source>
</evidence>
<evidence type="ECO:0000256" key="2">
    <source>
        <dbReference type="ARBA" id="ARBA00011043"/>
    </source>
</evidence>
<dbReference type="Gene3D" id="3.40.50.300">
    <property type="entry name" value="P-loop containing nucleotide triphosphate hydrolases"/>
    <property type="match status" value="1"/>
</dbReference>
<name>A0A9J7HEN3_BRAFL</name>
<dbReference type="FunFam" id="3.30.1360.120:FF:000007">
    <property type="entry name" value="tRNA modification GTPase GTPBP3, mitochondrial"/>
    <property type="match status" value="1"/>
</dbReference>
<dbReference type="GO" id="GO:0005739">
    <property type="term" value="C:mitochondrion"/>
    <property type="evidence" value="ECO:0000318"/>
    <property type="project" value="GO_Central"/>
</dbReference>
<keyword evidence="3" id="KW-0819">tRNA processing</keyword>
<dbReference type="GO" id="GO:0003924">
    <property type="term" value="F:GTPase activity"/>
    <property type="evidence" value="ECO:0007669"/>
    <property type="project" value="InterPro"/>
</dbReference>
<dbReference type="GO" id="GO:0005525">
    <property type="term" value="F:GTP binding"/>
    <property type="evidence" value="ECO:0007669"/>
    <property type="project" value="UniProtKB-KW"/>
</dbReference>
<dbReference type="Gene3D" id="1.20.120.430">
    <property type="entry name" value="tRNA modification GTPase MnmE domain 2"/>
    <property type="match status" value="1"/>
</dbReference>
<dbReference type="NCBIfam" id="TIGR00231">
    <property type="entry name" value="small_GTP"/>
    <property type="match status" value="1"/>
</dbReference>
<evidence type="ECO:0000256" key="7">
    <source>
        <dbReference type="ARBA" id="ARBA00023128"/>
    </source>
</evidence>
<dbReference type="SUPFAM" id="SSF116878">
    <property type="entry name" value="TrmE connector domain"/>
    <property type="match status" value="1"/>
</dbReference>
<protein>
    <recommendedName>
        <fullName evidence="11">5-taurinomethyluridine-[tRNA] synthase subunit GTPB3, mitochondrial</fullName>
    </recommendedName>
    <alternativeName>
        <fullName evidence="13">GTP-binding protein 3</fullName>
    </alternativeName>
    <alternativeName>
        <fullName evidence="12">tRNA modification GTPase GTPBP3, mitochondrial</fullName>
    </alternativeName>
</protein>
<keyword evidence="4" id="KW-0547">Nucleotide-binding</keyword>
<dbReference type="SUPFAM" id="SSF52540">
    <property type="entry name" value="P-loop containing nucleoside triphosphate hydrolases"/>
    <property type="match status" value="1"/>
</dbReference>
<gene>
    <name evidence="16" type="primary">LOC118403593</name>
</gene>
<dbReference type="GeneID" id="118403593"/>
<comment type="function">
    <text evidence="10">GTPase component of the GTPBP3-MTO1 complex that catalyzes the 5-taurinomethyluridine (taum(5)U) modification at the 34th wobble position (U34) of mitochondrial tRNAs (mt-tRNAs), which plays a role in mt-tRNA decoding and mitochondrial translation. Taum(5)U formation on mammalian mt-tRNA requires the presence of both GTPBP3-mediated GTPase activity and MTO1 catalytic activity.</text>
</comment>
<evidence type="ECO:0000256" key="10">
    <source>
        <dbReference type="ARBA" id="ARBA00059757"/>
    </source>
</evidence>
<dbReference type="GO" id="GO:0030488">
    <property type="term" value="P:tRNA methylation"/>
    <property type="evidence" value="ECO:0000318"/>
    <property type="project" value="GO_Central"/>
</dbReference>
<dbReference type="InterPro" id="IPR005225">
    <property type="entry name" value="Small_GTP-bd"/>
</dbReference>
<evidence type="ECO:0000256" key="1">
    <source>
        <dbReference type="ARBA" id="ARBA00004173"/>
    </source>
</evidence>
<dbReference type="InterPro" id="IPR027417">
    <property type="entry name" value="P-loop_NTPase"/>
</dbReference>
<dbReference type="InterPro" id="IPR027266">
    <property type="entry name" value="TrmE/GcvT-like"/>
</dbReference>
<evidence type="ECO:0000256" key="9">
    <source>
        <dbReference type="ARBA" id="ARBA00049117"/>
    </source>
</evidence>
<evidence type="ECO:0000256" key="5">
    <source>
        <dbReference type="ARBA" id="ARBA00022801"/>
    </source>
</evidence>
<comment type="subcellular location">
    <subcellularLocation>
        <location evidence="1">Mitochondrion</location>
    </subcellularLocation>
</comment>
<evidence type="ECO:0000256" key="4">
    <source>
        <dbReference type="ARBA" id="ARBA00022741"/>
    </source>
</evidence>
<dbReference type="Pfam" id="PF01926">
    <property type="entry name" value="MMR_HSR1"/>
    <property type="match status" value="1"/>
</dbReference>
<evidence type="ECO:0000313" key="16">
    <source>
        <dbReference type="RefSeq" id="XP_035658240.1"/>
    </source>
</evidence>
<dbReference type="AlphaFoldDB" id="A0A9J7HEN3"/>
<evidence type="ECO:0000256" key="13">
    <source>
        <dbReference type="ARBA" id="ARBA00081428"/>
    </source>
</evidence>